<gene>
    <name evidence="3" type="ORF">SAMN04487893_10420</name>
</gene>
<dbReference type="STRING" id="1150112.SAMN04487893_10420"/>
<protein>
    <submittedName>
        <fullName evidence="3">Polyisoprenoid-binding protein YceI</fullName>
    </submittedName>
</protein>
<dbReference type="EMBL" id="FORU01000004">
    <property type="protein sequence ID" value="SFJ17672.1"/>
    <property type="molecule type" value="Genomic_DNA"/>
</dbReference>
<accession>A0A1I3P8A7</accession>
<name>A0A1I3P8A7_9FLAO</name>
<dbReference type="InterPro" id="IPR007372">
    <property type="entry name" value="Lipid/polyisoprenoid-bd_YceI"/>
</dbReference>
<dbReference type="AlphaFoldDB" id="A0A1I3P8A7"/>
<dbReference type="OrthoDB" id="951410at2"/>
<dbReference type="PROSITE" id="PS51257">
    <property type="entry name" value="PROKAR_LIPOPROTEIN"/>
    <property type="match status" value="1"/>
</dbReference>
<evidence type="ECO:0000256" key="1">
    <source>
        <dbReference type="SAM" id="SignalP"/>
    </source>
</evidence>
<sequence length="221" mass="23830">MKKHVITLFALAALSLTACKNDKKVDETTTVETVEASKDSQQYNAVVSDSKINWEGSKVVGGKHHGTISLANGTINVKDGKIENGTFVIDMNSITVTDLVSADGKEDLEAHLKGTSSDESADHFFNVAKYPQATFNITSIKEENGVTTVVGNLTIKGTTKNVEFPAVINTSENEVSIHADAFPINRTEFGVNYNSNSVFDGLGDKAINDNIEIKLHIVAKK</sequence>
<evidence type="ECO:0000259" key="2">
    <source>
        <dbReference type="SMART" id="SM00867"/>
    </source>
</evidence>
<feature type="domain" description="Lipid/polyisoprenoid-binding YceI-like" evidence="2">
    <location>
        <begin position="42"/>
        <end position="220"/>
    </location>
</feature>
<dbReference type="RefSeq" id="WP_090678317.1">
    <property type="nucleotide sequence ID" value="NZ_FORU01000004.1"/>
</dbReference>
<reference evidence="4" key="1">
    <citation type="submission" date="2016-10" db="EMBL/GenBank/DDBJ databases">
        <authorList>
            <person name="Varghese N."/>
            <person name="Submissions S."/>
        </authorList>
    </citation>
    <scope>NUCLEOTIDE SEQUENCE [LARGE SCALE GENOMIC DNA]</scope>
    <source>
        <strain evidence="4">DSM 26542</strain>
    </source>
</reference>
<dbReference type="SUPFAM" id="SSF101874">
    <property type="entry name" value="YceI-like"/>
    <property type="match status" value="1"/>
</dbReference>
<proteinExistence type="predicted"/>
<keyword evidence="4" id="KW-1185">Reference proteome</keyword>
<organism evidence="3 4">
    <name type="scientific">Myroides guanonis</name>
    <dbReference type="NCBI Taxonomy" id="1150112"/>
    <lineage>
        <taxon>Bacteria</taxon>
        <taxon>Pseudomonadati</taxon>
        <taxon>Bacteroidota</taxon>
        <taxon>Flavobacteriia</taxon>
        <taxon>Flavobacteriales</taxon>
        <taxon>Flavobacteriaceae</taxon>
        <taxon>Myroides</taxon>
    </lineage>
</organism>
<feature type="signal peptide" evidence="1">
    <location>
        <begin position="1"/>
        <end position="20"/>
    </location>
</feature>
<dbReference type="SMART" id="SM00867">
    <property type="entry name" value="YceI"/>
    <property type="match status" value="1"/>
</dbReference>
<dbReference type="Gene3D" id="2.40.128.110">
    <property type="entry name" value="Lipid/polyisoprenoid-binding, YceI-like"/>
    <property type="match status" value="1"/>
</dbReference>
<dbReference type="PANTHER" id="PTHR34406">
    <property type="entry name" value="PROTEIN YCEI"/>
    <property type="match status" value="1"/>
</dbReference>
<dbReference type="PANTHER" id="PTHR34406:SF1">
    <property type="entry name" value="PROTEIN YCEI"/>
    <property type="match status" value="1"/>
</dbReference>
<evidence type="ECO:0000313" key="3">
    <source>
        <dbReference type="EMBL" id="SFJ17672.1"/>
    </source>
</evidence>
<feature type="chain" id="PRO_5017225548" evidence="1">
    <location>
        <begin position="21"/>
        <end position="221"/>
    </location>
</feature>
<evidence type="ECO:0000313" key="4">
    <source>
        <dbReference type="Proteomes" id="UP000243887"/>
    </source>
</evidence>
<dbReference type="Pfam" id="PF04264">
    <property type="entry name" value="YceI"/>
    <property type="match status" value="1"/>
</dbReference>
<dbReference type="InterPro" id="IPR036761">
    <property type="entry name" value="TTHA0802/YceI-like_sf"/>
</dbReference>
<keyword evidence="1" id="KW-0732">Signal</keyword>
<dbReference type="Proteomes" id="UP000243887">
    <property type="component" value="Unassembled WGS sequence"/>
</dbReference>